<dbReference type="Gene3D" id="1.10.1200.10">
    <property type="entry name" value="ACP-like"/>
    <property type="match status" value="1"/>
</dbReference>
<proteinExistence type="predicted"/>
<dbReference type="Pfam" id="PF00550">
    <property type="entry name" value="PP-binding"/>
    <property type="match status" value="1"/>
</dbReference>
<dbReference type="SUPFAM" id="SSF52777">
    <property type="entry name" value="CoA-dependent acyltransferases"/>
    <property type="match status" value="2"/>
</dbReference>
<keyword evidence="2" id="KW-0596">Phosphopantetheine</keyword>
<dbReference type="InterPro" id="IPR006162">
    <property type="entry name" value="Ppantetheine_attach_site"/>
</dbReference>
<protein>
    <submittedName>
        <fullName evidence="6">Non-ribosomal peptide synthetase</fullName>
    </submittedName>
</protein>
<evidence type="ECO:0000313" key="7">
    <source>
        <dbReference type="Proteomes" id="UP000313645"/>
    </source>
</evidence>
<evidence type="ECO:0000256" key="2">
    <source>
        <dbReference type="ARBA" id="ARBA00022450"/>
    </source>
</evidence>
<reference evidence="6 7" key="1">
    <citation type="submission" date="2019-02" db="EMBL/GenBank/DDBJ databases">
        <title>Marinobacter halodurans sp. nov., a marine bacterium isolated from sea tidal flat.</title>
        <authorList>
            <person name="Yoo Y."/>
            <person name="Lee D.W."/>
            <person name="Kim B.S."/>
            <person name="Kim J.-J."/>
        </authorList>
    </citation>
    <scope>NUCLEOTIDE SEQUENCE [LARGE SCALE GENOMIC DNA]</scope>
    <source>
        <strain evidence="6 7">YJ-S3-2</strain>
    </source>
</reference>
<dbReference type="InterPro" id="IPR023213">
    <property type="entry name" value="CAT-like_dom_sf"/>
</dbReference>
<comment type="caution">
    <text evidence="6">The sequence shown here is derived from an EMBL/GenBank/DDBJ whole genome shotgun (WGS) entry which is preliminary data.</text>
</comment>
<evidence type="ECO:0000256" key="4">
    <source>
        <dbReference type="SAM" id="MobiDB-lite"/>
    </source>
</evidence>
<dbReference type="InterPro" id="IPR009081">
    <property type="entry name" value="PP-bd_ACP"/>
</dbReference>
<dbReference type="CDD" id="cd19531">
    <property type="entry name" value="LCL_NRPS-like"/>
    <property type="match status" value="1"/>
</dbReference>
<dbReference type="InterPro" id="IPR036736">
    <property type="entry name" value="ACP-like_sf"/>
</dbReference>
<gene>
    <name evidence="6" type="ORF">EZI54_23645</name>
</gene>
<dbReference type="InterPro" id="IPR020806">
    <property type="entry name" value="PKS_PP-bd"/>
</dbReference>
<sequence>EIGTADYEAPQTDTERTLATLWQEVLGVEQVGRQDNFFALGGHSLLGVTLVHRIQKQLGRTLALSRLFESASLAELADAIEQSAAEGNGLQARERGAAVPQSFAQQRLWFLAQLEPESCAYHLPGGLVLRGQLDVAALDRAFTALSLRHESLRTVFRHGEDGAPQQVILSQELPTLAQHDLRSGADPEGDFQGLLARFNRRPFDLEAAPPWRVALVRMAESEWRLMLCMHHIISDGWSMQRLLEELVALYRQEAVGVPSGLAPLAVQYADYALWQREQLEGDTLARQMAWWRAQLGDEQPTLDLPTDRPRPAQRDGRGARHAFTLPDDLVAQLRYAARGQQTSLFMVVLAGFEALLYRLSGQRDLRIGVPVSGRHQPGTEGLIGFFVNTLVLRAEIRPGDRVSDLLAQVREWMHGAQAHADLPFEQLVEALQPERSLSHNPLFQVSYNHQVFDQRPLADLPELACEPLRCPAENAHFDLVLGTQEHADGRIDAYLDFATDIFDAATVARMADQLQALLAVISASPETRLGELPLLTESEQQVWERWNRPEHPAVDPRPVSALIADQAAERPEA</sequence>
<evidence type="ECO:0000313" key="6">
    <source>
        <dbReference type="EMBL" id="TBW45048.1"/>
    </source>
</evidence>
<dbReference type="EMBL" id="SJDL01000115">
    <property type="protein sequence ID" value="TBW45048.1"/>
    <property type="molecule type" value="Genomic_DNA"/>
</dbReference>
<comment type="cofactor">
    <cofactor evidence="1">
        <name>pantetheine 4'-phosphate</name>
        <dbReference type="ChEBI" id="CHEBI:47942"/>
    </cofactor>
</comment>
<dbReference type="Proteomes" id="UP000313645">
    <property type="component" value="Unassembled WGS sequence"/>
</dbReference>
<keyword evidence="7" id="KW-1185">Reference proteome</keyword>
<dbReference type="PROSITE" id="PS00012">
    <property type="entry name" value="PHOSPHOPANTETHEINE"/>
    <property type="match status" value="1"/>
</dbReference>
<accession>A0ABY1ZDH4</accession>
<feature type="domain" description="Carrier" evidence="5">
    <location>
        <begin position="9"/>
        <end position="84"/>
    </location>
</feature>
<dbReference type="PROSITE" id="PS50075">
    <property type="entry name" value="CARRIER"/>
    <property type="match status" value="1"/>
</dbReference>
<dbReference type="PANTHER" id="PTHR45527">
    <property type="entry name" value="NONRIBOSOMAL PEPTIDE SYNTHETASE"/>
    <property type="match status" value="1"/>
</dbReference>
<dbReference type="PANTHER" id="PTHR45527:SF1">
    <property type="entry name" value="FATTY ACID SYNTHASE"/>
    <property type="match status" value="1"/>
</dbReference>
<name>A0ABY1ZDH4_9GAMM</name>
<dbReference type="InterPro" id="IPR001242">
    <property type="entry name" value="Condensation_dom"/>
</dbReference>
<feature type="region of interest" description="Disordered" evidence="4">
    <location>
        <begin position="549"/>
        <end position="573"/>
    </location>
</feature>
<feature type="non-terminal residue" evidence="6">
    <location>
        <position position="573"/>
    </location>
</feature>
<evidence type="ECO:0000256" key="1">
    <source>
        <dbReference type="ARBA" id="ARBA00001957"/>
    </source>
</evidence>
<dbReference type="SUPFAM" id="SSF47336">
    <property type="entry name" value="ACP-like"/>
    <property type="match status" value="1"/>
</dbReference>
<dbReference type="RefSeq" id="WP_242674586.1">
    <property type="nucleotide sequence ID" value="NZ_SJDL01000115.1"/>
</dbReference>
<organism evidence="6 7">
    <name type="scientific">Marinobacter halodurans</name>
    <dbReference type="NCBI Taxonomy" id="2528979"/>
    <lineage>
        <taxon>Bacteria</taxon>
        <taxon>Pseudomonadati</taxon>
        <taxon>Pseudomonadota</taxon>
        <taxon>Gammaproteobacteria</taxon>
        <taxon>Pseudomonadales</taxon>
        <taxon>Marinobacteraceae</taxon>
        <taxon>Marinobacter</taxon>
    </lineage>
</organism>
<evidence type="ECO:0000256" key="3">
    <source>
        <dbReference type="ARBA" id="ARBA00022553"/>
    </source>
</evidence>
<dbReference type="Gene3D" id="3.30.559.10">
    <property type="entry name" value="Chloramphenicol acetyltransferase-like domain"/>
    <property type="match status" value="1"/>
</dbReference>
<dbReference type="Pfam" id="PF00668">
    <property type="entry name" value="Condensation"/>
    <property type="match status" value="1"/>
</dbReference>
<evidence type="ECO:0000259" key="5">
    <source>
        <dbReference type="PROSITE" id="PS50075"/>
    </source>
</evidence>
<dbReference type="SMART" id="SM00823">
    <property type="entry name" value="PKS_PP"/>
    <property type="match status" value="1"/>
</dbReference>
<keyword evidence="3" id="KW-0597">Phosphoprotein</keyword>
<feature type="non-terminal residue" evidence="6">
    <location>
        <position position="1"/>
    </location>
</feature>
<dbReference type="Gene3D" id="3.30.559.30">
    <property type="entry name" value="Nonribosomal peptide synthetase, condensation domain"/>
    <property type="match status" value="1"/>
</dbReference>